<dbReference type="InterPro" id="IPR037069">
    <property type="entry name" value="AcylCoA_DH/ox_N_sf"/>
</dbReference>
<accession>A0A7L5DZH1</accession>
<evidence type="ECO:0000259" key="2">
    <source>
        <dbReference type="Pfam" id="PF08028"/>
    </source>
</evidence>
<dbReference type="Pfam" id="PF08028">
    <property type="entry name" value="Acyl-CoA_dh_2"/>
    <property type="match status" value="1"/>
</dbReference>
<evidence type="ECO:0000256" key="1">
    <source>
        <dbReference type="ARBA" id="ARBA00023002"/>
    </source>
</evidence>
<dbReference type="PIRSF" id="PIRSF016578">
    <property type="entry name" value="HsaA"/>
    <property type="match status" value="1"/>
</dbReference>
<dbReference type="GO" id="GO:0003995">
    <property type="term" value="F:acyl-CoA dehydrogenase activity"/>
    <property type="evidence" value="ECO:0007669"/>
    <property type="project" value="TreeGrafter"/>
</dbReference>
<dbReference type="SUPFAM" id="SSF47203">
    <property type="entry name" value="Acyl-CoA dehydrogenase C-terminal domain-like"/>
    <property type="match status" value="1"/>
</dbReference>
<dbReference type="InterPro" id="IPR009100">
    <property type="entry name" value="AcylCoA_DH/oxidase_NM_dom_sf"/>
</dbReference>
<dbReference type="SUPFAM" id="SSF56645">
    <property type="entry name" value="Acyl-CoA dehydrogenase NM domain-like"/>
    <property type="match status" value="1"/>
</dbReference>
<dbReference type="PANTHER" id="PTHR43884:SF12">
    <property type="entry name" value="ISOVALERYL-COA DEHYDROGENASE, MITOCHONDRIAL-RELATED"/>
    <property type="match status" value="1"/>
</dbReference>
<dbReference type="InterPro" id="IPR036250">
    <property type="entry name" value="AcylCo_DH-like_C"/>
</dbReference>
<proteinExistence type="predicted"/>
<dbReference type="InterPro" id="IPR013107">
    <property type="entry name" value="Acyl-CoA_DH_C"/>
</dbReference>
<evidence type="ECO:0000313" key="3">
    <source>
        <dbReference type="EMBL" id="QJD96502.1"/>
    </source>
</evidence>
<dbReference type="Gene3D" id="1.20.140.10">
    <property type="entry name" value="Butyryl-CoA Dehydrogenase, subunit A, domain 3"/>
    <property type="match status" value="1"/>
</dbReference>
<dbReference type="Gene3D" id="1.10.540.10">
    <property type="entry name" value="Acyl-CoA dehydrogenase/oxidase, N-terminal domain"/>
    <property type="match status" value="1"/>
</dbReference>
<protein>
    <submittedName>
        <fullName evidence="3">Acyl-CoA dehydrogenase</fullName>
    </submittedName>
</protein>
<dbReference type="EMBL" id="CP051682">
    <property type="protein sequence ID" value="QJD96502.1"/>
    <property type="molecule type" value="Genomic_DNA"/>
</dbReference>
<dbReference type="PANTHER" id="PTHR43884">
    <property type="entry name" value="ACYL-COA DEHYDROGENASE"/>
    <property type="match status" value="1"/>
</dbReference>
<feature type="domain" description="Acyl-CoA dehydrogenase C-terminal" evidence="2">
    <location>
        <begin position="235"/>
        <end position="364"/>
    </location>
</feature>
<keyword evidence="1" id="KW-0560">Oxidoreductase</keyword>
<reference evidence="3 4" key="1">
    <citation type="submission" date="2020-04" db="EMBL/GenBank/DDBJ databases">
        <title>Genome sequencing of novel species.</title>
        <authorList>
            <person name="Heo J."/>
            <person name="Kim S.-J."/>
            <person name="Kim J.-S."/>
            <person name="Hong S.-B."/>
            <person name="Kwon S.-W."/>
        </authorList>
    </citation>
    <scope>NUCLEOTIDE SEQUENCE [LARGE SCALE GENOMIC DNA]</scope>
    <source>
        <strain evidence="3 4">F39-2</strain>
    </source>
</reference>
<dbReference type="KEGG" id="mrob:HH214_11765"/>
<keyword evidence="4" id="KW-1185">Reference proteome</keyword>
<dbReference type="Gene3D" id="2.40.110.10">
    <property type="entry name" value="Butyryl-CoA Dehydrogenase, subunit A, domain 2"/>
    <property type="match status" value="1"/>
</dbReference>
<gene>
    <name evidence="3" type="ORF">HH214_11765</name>
</gene>
<dbReference type="RefSeq" id="WP_169607887.1">
    <property type="nucleotide sequence ID" value="NZ_CP051682.1"/>
</dbReference>
<dbReference type="GO" id="GO:0050660">
    <property type="term" value="F:flavin adenine dinucleotide binding"/>
    <property type="evidence" value="ECO:0007669"/>
    <property type="project" value="InterPro"/>
</dbReference>
<dbReference type="Proteomes" id="UP000503278">
    <property type="component" value="Chromosome"/>
</dbReference>
<dbReference type="AlphaFoldDB" id="A0A7L5DZH1"/>
<sequence length="368" mass="40774">MRTEPHPSALLKPEWVSIIRIHAFAAEQQGELQPEQLELIYLQQWFKMLVPTVYGGSELPLPDMVRLEEALSWADGSLGWVITLCAGAAWFGGFIAPDAAKEIFANPKVCLAGSGASTGTANSTENSYLLNGSWKYASGVRHATHFTANCLVEQDEEVLSYANNNPLVQSFVVDAQKAELIPAWKYIGMMGTGSHAFRFENVEVPANRCFKIDGAAAYVNTPLYRYPFLQLAEATLAANLSGMAIHFVDLCEPVLMEKMQQPKLTEKQHHVLKSTLQEVKDNLQGIRAQFYHALDASWQAGVSAENIDDHYLKAVSNSSRLLAQIARESVDALYPYCGLWAASPDTELNLVWRDLHTASQHSLLTFTE</sequence>
<evidence type="ECO:0000313" key="4">
    <source>
        <dbReference type="Proteomes" id="UP000503278"/>
    </source>
</evidence>
<dbReference type="InterPro" id="IPR046373">
    <property type="entry name" value="Acyl-CoA_Oxase/DH_mid-dom_sf"/>
</dbReference>
<organism evidence="3 4">
    <name type="scientific">Mucilaginibacter robiniae</name>
    <dbReference type="NCBI Taxonomy" id="2728022"/>
    <lineage>
        <taxon>Bacteria</taxon>
        <taxon>Pseudomonadati</taxon>
        <taxon>Bacteroidota</taxon>
        <taxon>Sphingobacteriia</taxon>
        <taxon>Sphingobacteriales</taxon>
        <taxon>Sphingobacteriaceae</taxon>
        <taxon>Mucilaginibacter</taxon>
    </lineage>
</organism>
<name>A0A7L5DZH1_9SPHI</name>